<dbReference type="RefSeq" id="WP_234983181.1">
    <property type="nucleotide sequence ID" value="NZ_FTOC01000011.1"/>
</dbReference>
<dbReference type="PANTHER" id="PTHR34384:SF6">
    <property type="entry name" value="STAPHYLOFERRIN B SYNTHASE"/>
    <property type="match status" value="1"/>
</dbReference>
<evidence type="ECO:0000313" key="5">
    <source>
        <dbReference type="EMBL" id="SIS60262.1"/>
    </source>
</evidence>
<feature type="domain" description="Aerobactin siderophore biosynthesis IucA/IucC-like C-terminal" evidence="4">
    <location>
        <begin position="428"/>
        <end position="590"/>
    </location>
</feature>
<dbReference type="Pfam" id="PF04183">
    <property type="entry name" value="IucA_IucC"/>
    <property type="match status" value="1"/>
</dbReference>
<dbReference type="Proteomes" id="UP000187608">
    <property type="component" value="Unassembled WGS sequence"/>
</dbReference>
<dbReference type="PANTHER" id="PTHR34384">
    <property type="entry name" value="L-2,3-DIAMINOPROPANOATE--CITRATE LIGASE"/>
    <property type="match status" value="1"/>
</dbReference>
<proteinExistence type="inferred from homology"/>
<dbReference type="EMBL" id="FTOC01000011">
    <property type="protein sequence ID" value="SIS60262.1"/>
    <property type="molecule type" value="Genomic_DNA"/>
</dbReference>
<comment type="similarity">
    <text evidence="2">Belongs to the IucA/IucC family.</text>
</comment>
<organism evidence="5 6">
    <name type="scientific">Salimicrobium flavidum</name>
    <dbReference type="NCBI Taxonomy" id="570947"/>
    <lineage>
        <taxon>Bacteria</taxon>
        <taxon>Bacillati</taxon>
        <taxon>Bacillota</taxon>
        <taxon>Bacilli</taxon>
        <taxon>Bacillales</taxon>
        <taxon>Bacillaceae</taxon>
        <taxon>Salimicrobium</taxon>
    </lineage>
</organism>
<dbReference type="GO" id="GO:0016881">
    <property type="term" value="F:acid-amino acid ligase activity"/>
    <property type="evidence" value="ECO:0007669"/>
    <property type="project" value="UniProtKB-ARBA"/>
</dbReference>
<evidence type="ECO:0000259" key="4">
    <source>
        <dbReference type="Pfam" id="PF06276"/>
    </source>
</evidence>
<protein>
    <submittedName>
        <fullName evidence="5">Siderophore synthetase component</fullName>
    </submittedName>
</protein>
<evidence type="ECO:0000256" key="2">
    <source>
        <dbReference type="ARBA" id="ARBA00007832"/>
    </source>
</evidence>
<dbReference type="Gene3D" id="1.10.510.40">
    <property type="match status" value="1"/>
</dbReference>
<dbReference type="GO" id="GO:0019290">
    <property type="term" value="P:siderophore biosynthetic process"/>
    <property type="evidence" value="ECO:0007669"/>
    <property type="project" value="InterPro"/>
</dbReference>
<dbReference type="STRING" id="570947.SAMN05421687_11123"/>
<feature type="domain" description="Aerobactin siderophore biosynthesis IucA/IucC N-terminal" evidence="3">
    <location>
        <begin position="168"/>
        <end position="396"/>
    </location>
</feature>
<dbReference type="Pfam" id="PF06276">
    <property type="entry name" value="FhuF"/>
    <property type="match status" value="1"/>
</dbReference>
<gene>
    <name evidence="5" type="ORF">SAMN05421687_11123</name>
</gene>
<keyword evidence="6" id="KW-1185">Reference proteome</keyword>
<sequence length="606" mass="69072">MMVHPIQSLATDKMMEEEKKCLRFLERDKPHYAPQFLRYISAGRNGILHKMASAVLREGLYEKAEDVHAEDGRLIQKVLRFPEYSIVIPIRAVYAFNRIETNGNIIRIDDQRETVVQTASELAGWLFSKEEYPNLGRFQEELDNGTANLTLAYAARSLSGIGEEKGSLFFEQLVTEGHHLHPGAKTKLGLSYKDAFRYSPEFGHTFPVRFVAVRKSLWKSNEPEPVQTYYPDLFEQGQKELTNRGYQAEEFVLVPIHEWQYFHAIPSIYEGEIAEGDVLLLEDVSLPAKATSSFRTVVPASGSGPALKLAVNSQMTSTVRSISPQTAGNAAVVSELLQTIFDRESFDGFVPLYELGGGSFDSEDTLKKRNLTMLMREDIDPFLEEGEEAIAGMALYADDPDKKGTVLQRRVREFAVAENMSPEDAAPAFFREYARTILPPYLTLMIKYGVALEGHLQNSVPVFRNGHLTRFFFRDWGGTRFYKQRLEARGYRPDFMEGSVSVTEDVAAMHHKLYYSVFQNHIGEIIRQLVEETGTEEEDFWLIVKEICGETCSRMGEEVPEEAEIDRDFLKQKTVMHKSLTKMRLYGEKEEWFSEVSNPLYEGEEG</sequence>
<evidence type="ECO:0000256" key="1">
    <source>
        <dbReference type="ARBA" id="ARBA00004924"/>
    </source>
</evidence>
<dbReference type="InterPro" id="IPR007310">
    <property type="entry name" value="Aerobactin_biosyn_IucA/IucC_N"/>
</dbReference>
<dbReference type="AlphaFoldDB" id="A0A1N7KFA3"/>
<evidence type="ECO:0000313" key="6">
    <source>
        <dbReference type="Proteomes" id="UP000187608"/>
    </source>
</evidence>
<name>A0A1N7KFA3_9BACI</name>
<reference evidence="6" key="1">
    <citation type="submission" date="2017-01" db="EMBL/GenBank/DDBJ databases">
        <authorList>
            <person name="Varghese N."/>
            <person name="Submissions S."/>
        </authorList>
    </citation>
    <scope>NUCLEOTIDE SEQUENCE [LARGE SCALE GENOMIC DNA]</scope>
    <source>
        <strain evidence="6">DSM 23127</strain>
    </source>
</reference>
<accession>A0A1N7KFA3</accession>
<comment type="pathway">
    <text evidence="1">Siderophore biosynthesis.</text>
</comment>
<dbReference type="InterPro" id="IPR022770">
    <property type="entry name" value="IucA/IucC-like_C"/>
</dbReference>
<evidence type="ECO:0000259" key="3">
    <source>
        <dbReference type="Pfam" id="PF04183"/>
    </source>
</evidence>
<dbReference type="InterPro" id="IPR037455">
    <property type="entry name" value="LucA/IucC-like"/>
</dbReference>